<dbReference type="AlphaFoldDB" id="A0A833WX73"/>
<organism evidence="1 2">
    <name type="scientific">Phytophthora infestans</name>
    <name type="common">Potato late blight agent</name>
    <name type="synonym">Botrytis infestans</name>
    <dbReference type="NCBI Taxonomy" id="4787"/>
    <lineage>
        <taxon>Eukaryota</taxon>
        <taxon>Sar</taxon>
        <taxon>Stramenopiles</taxon>
        <taxon>Oomycota</taxon>
        <taxon>Peronosporomycetes</taxon>
        <taxon>Peronosporales</taxon>
        <taxon>Peronosporaceae</taxon>
        <taxon>Phytophthora</taxon>
    </lineage>
</organism>
<comment type="caution">
    <text evidence="1">The sequence shown here is derived from an EMBL/GenBank/DDBJ whole genome shotgun (WGS) entry which is preliminary data.</text>
</comment>
<evidence type="ECO:0000313" key="1">
    <source>
        <dbReference type="EMBL" id="KAF4040941.1"/>
    </source>
</evidence>
<reference evidence="1" key="1">
    <citation type="submission" date="2020-04" db="EMBL/GenBank/DDBJ databases">
        <title>Hybrid Assembly of Korean Phytophthora infestans isolates.</title>
        <authorList>
            <person name="Prokchorchik M."/>
            <person name="Lee Y."/>
            <person name="Seo J."/>
            <person name="Cho J.-H."/>
            <person name="Park Y.-E."/>
            <person name="Jang D.-C."/>
            <person name="Im J.-S."/>
            <person name="Choi J.-G."/>
            <person name="Park H.-J."/>
            <person name="Lee G.-B."/>
            <person name="Lee Y.-G."/>
            <person name="Hong S.-Y."/>
            <person name="Cho K."/>
            <person name="Sohn K.H."/>
        </authorList>
    </citation>
    <scope>NUCLEOTIDE SEQUENCE</scope>
    <source>
        <strain evidence="1">KR_1_A1</strain>
    </source>
</reference>
<dbReference type="EMBL" id="WSZM01000135">
    <property type="protein sequence ID" value="KAF4040941.1"/>
    <property type="molecule type" value="Genomic_DNA"/>
</dbReference>
<proteinExistence type="predicted"/>
<protein>
    <submittedName>
        <fullName evidence="1">Uncharacterized protein</fullName>
    </submittedName>
</protein>
<name>A0A833WX73_PHYIN</name>
<keyword evidence="2" id="KW-1185">Reference proteome</keyword>
<sequence>MHSKYRKNFRGLSVHFSVRMGAIKSRGARACEIAPLDSVDANHDSQSKLKRCLMRTGQLSGW</sequence>
<accession>A0A833WX73</accession>
<gene>
    <name evidence="1" type="ORF">GN244_ATG06984</name>
</gene>
<dbReference type="Proteomes" id="UP000602510">
    <property type="component" value="Unassembled WGS sequence"/>
</dbReference>
<evidence type="ECO:0000313" key="2">
    <source>
        <dbReference type="Proteomes" id="UP000602510"/>
    </source>
</evidence>